<comment type="caution">
    <text evidence="1">The sequence shown here is derived from an EMBL/GenBank/DDBJ whole genome shotgun (WGS) entry which is preliminary data.</text>
</comment>
<evidence type="ECO:0008006" key="3">
    <source>
        <dbReference type="Google" id="ProtNLM"/>
    </source>
</evidence>
<gene>
    <name evidence="1" type="ORF">GCM10011452_36580</name>
</gene>
<dbReference type="InterPro" id="IPR052942">
    <property type="entry name" value="LPS_cholinephosphotransferase"/>
</dbReference>
<dbReference type="Proteomes" id="UP000628984">
    <property type="component" value="Unassembled WGS sequence"/>
</dbReference>
<dbReference type="RefSeq" id="WP_189635329.1">
    <property type="nucleotide sequence ID" value="NZ_BMYQ01000018.1"/>
</dbReference>
<protein>
    <recommendedName>
        <fullName evidence="3">LicD family protein</fullName>
    </recommendedName>
</protein>
<organism evidence="1 2">
    <name type="scientific">Gemmobacter lanyuensis</name>
    <dbReference type="NCBI Taxonomy" id="1054497"/>
    <lineage>
        <taxon>Bacteria</taxon>
        <taxon>Pseudomonadati</taxon>
        <taxon>Pseudomonadota</taxon>
        <taxon>Alphaproteobacteria</taxon>
        <taxon>Rhodobacterales</taxon>
        <taxon>Paracoccaceae</taxon>
        <taxon>Gemmobacter</taxon>
    </lineage>
</organism>
<sequence>MKIALPRRIRFSRFLNMPHARWTRLPLGGMMWLFTLLATAEPVLAREMARRIIRQDQFHRAARRASFYARRSWMRLHLSRDMIYVFCNQMTLPELAALRRFLERRAPAHPAGLVACDLAYVSGMAVLEEAAADPRPENPALQAALEQFRQDADRVLEAIRLTPADLPDLPEEKDRDGFALDRAAVALADFAAEMDRAGAPWFVLSGTLLGIVREGGFLPHDYDIDAGIMADTVDPVALRARLNAGGRFRCTDLEWQTSFDRDGAGQITVTRRPVFMKVCHANGIYIDIFVHYREGGVIWHASSLFRWDNSDFTLSRYELAGTPVLGPADADRYLTENYGTWRIPVTEFNSAFDTTNQSVVRNPLSVAIFLRRIWMGEASNPRGAEALRRALARGGFIAPTGPEGQWQAQAAAFAGMPDAPLSAGAADPEDGAGAR</sequence>
<evidence type="ECO:0000313" key="1">
    <source>
        <dbReference type="EMBL" id="GGW45000.1"/>
    </source>
</evidence>
<dbReference type="EMBL" id="BMYQ01000018">
    <property type="protein sequence ID" value="GGW45000.1"/>
    <property type="molecule type" value="Genomic_DNA"/>
</dbReference>
<reference evidence="1" key="1">
    <citation type="journal article" date="2014" name="Int. J. Syst. Evol. Microbiol.">
        <title>Complete genome sequence of Corynebacterium casei LMG S-19264T (=DSM 44701T), isolated from a smear-ripened cheese.</title>
        <authorList>
            <consortium name="US DOE Joint Genome Institute (JGI-PGF)"/>
            <person name="Walter F."/>
            <person name="Albersmeier A."/>
            <person name="Kalinowski J."/>
            <person name="Ruckert C."/>
        </authorList>
    </citation>
    <scope>NUCLEOTIDE SEQUENCE</scope>
    <source>
        <strain evidence="1">KCTC 23714</strain>
    </source>
</reference>
<reference evidence="1" key="2">
    <citation type="submission" date="2020-09" db="EMBL/GenBank/DDBJ databases">
        <authorList>
            <person name="Sun Q."/>
            <person name="Kim S."/>
        </authorList>
    </citation>
    <scope>NUCLEOTIDE SEQUENCE</scope>
    <source>
        <strain evidence="1">KCTC 23714</strain>
    </source>
</reference>
<accession>A0A918MPT4</accession>
<proteinExistence type="predicted"/>
<dbReference type="AlphaFoldDB" id="A0A918MPT4"/>
<evidence type="ECO:0000313" key="2">
    <source>
        <dbReference type="Proteomes" id="UP000628984"/>
    </source>
</evidence>
<dbReference type="PANTHER" id="PTHR43404:SF1">
    <property type="entry name" value="MNN4P"/>
    <property type="match status" value="1"/>
</dbReference>
<dbReference type="PANTHER" id="PTHR43404">
    <property type="entry name" value="LIPOPOLYSACCHARIDE CHOLINEPHOSPHOTRANSFERASE LICD"/>
    <property type="match status" value="1"/>
</dbReference>
<name>A0A918MPT4_9RHOB</name>
<keyword evidence="2" id="KW-1185">Reference proteome</keyword>